<dbReference type="EMBL" id="CCYD01000053">
    <property type="protein sequence ID" value="CEG35623.1"/>
    <property type="molecule type" value="Genomic_DNA"/>
</dbReference>
<protein>
    <submittedName>
        <fullName evidence="1">Uncharacterized protein</fullName>
    </submittedName>
</protein>
<evidence type="ECO:0000313" key="1">
    <source>
        <dbReference type="EMBL" id="CEG35623.1"/>
    </source>
</evidence>
<dbReference type="RefSeq" id="XP_024571992.1">
    <property type="nucleotide sequence ID" value="XM_024726236.1"/>
</dbReference>
<dbReference type="Proteomes" id="UP000054928">
    <property type="component" value="Unassembled WGS sequence"/>
</dbReference>
<evidence type="ECO:0000313" key="2">
    <source>
        <dbReference type="Proteomes" id="UP000054928"/>
    </source>
</evidence>
<keyword evidence="2" id="KW-1185">Reference proteome</keyword>
<organism evidence="1 2">
    <name type="scientific">Plasmopara halstedii</name>
    <name type="common">Downy mildew of sunflower</name>
    <dbReference type="NCBI Taxonomy" id="4781"/>
    <lineage>
        <taxon>Eukaryota</taxon>
        <taxon>Sar</taxon>
        <taxon>Stramenopiles</taxon>
        <taxon>Oomycota</taxon>
        <taxon>Peronosporomycetes</taxon>
        <taxon>Peronosporales</taxon>
        <taxon>Peronosporaceae</taxon>
        <taxon>Plasmopara</taxon>
    </lineage>
</organism>
<dbReference type="GeneID" id="36406549"/>
<accession>A0A0P1A545</accession>
<reference evidence="2" key="1">
    <citation type="submission" date="2014-09" db="EMBL/GenBank/DDBJ databases">
        <authorList>
            <person name="Sharma Rahul"/>
            <person name="Thines Marco"/>
        </authorList>
    </citation>
    <scope>NUCLEOTIDE SEQUENCE [LARGE SCALE GENOMIC DNA]</scope>
</reference>
<proteinExistence type="predicted"/>
<dbReference type="AlphaFoldDB" id="A0A0P1A545"/>
<sequence>MPILLRAKETAIVTCYCGLKGIDDWRKRRHSAFSVELFRVLPKVWLSYFRDM</sequence>
<name>A0A0P1A545_PLAHL</name>